<dbReference type="InterPro" id="IPR051675">
    <property type="entry name" value="Endo/Exo/Phosphatase_dom_1"/>
</dbReference>
<dbReference type="SUPFAM" id="SSF47781">
    <property type="entry name" value="RuvA domain 2-like"/>
    <property type="match status" value="1"/>
</dbReference>
<evidence type="ECO:0000313" key="3">
    <source>
        <dbReference type="EMBL" id="SFX62031.1"/>
    </source>
</evidence>
<dbReference type="NCBIfam" id="TIGR00426">
    <property type="entry name" value="competence protein ComEA helix-hairpin-helix repeat region"/>
    <property type="match status" value="1"/>
</dbReference>
<dbReference type="GO" id="GO:0003677">
    <property type="term" value="F:DNA binding"/>
    <property type="evidence" value="ECO:0007669"/>
    <property type="project" value="InterPro"/>
</dbReference>
<evidence type="ECO:0000313" key="4">
    <source>
        <dbReference type="Proteomes" id="UP000182350"/>
    </source>
</evidence>
<dbReference type="GO" id="GO:0015628">
    <property type="term" value="P:protein secretion by the type II secretion system"/>
    <property type="evidence" value="ECO:0007669"/>
    <property type="project" value="TreeGrafter"/>
</dbReference>
<dbReference type="GO" id="GO:0015627">
    <property type="term" value="C:type II protein secretion system complex"/>
    <property type="evidence" value="ECO:0007669"/>
    <property type="project" value="TreeGrafter"/>
</dbReference>
<proteinExistence type="predicted"/>
<dbReference type="PANTHER" id="PTHR21180">
    <property type="entry name" value="ENDONUCLEASE/EXONUCLEASE/PHOSPHATASE FAMILY DOMAIN-CONTAINING PROTEIN 1"/>
    <property type="match status" value="1"/>
</dbReference>
<dbReference type="InterPro" id="IPR004509">
    <property type="entry name" value="Competence_ComEA_HhH"/>
</dbReference>
<feature type="domain" description="Helix-hairpin-helix DNA-binding motif class 1" evidence="2">
    <location>
        <begin position="57"/>
        <end position="76"/>
    </location>
</feature>
<feature type="chain" id="PRO_5013335337" evidence="1">
    <location>
        <begin position="29"/>
        <end position="109"/>
    </location>
</feature>
<accession>A0A1K1YJR4</accession>
<organism evidence="3 4">
    <name type="scientific">Marinospirillum alkaliphilum DSM 21637</name>
    <dbReference type="NCBI Taxonomy" id="1122209"/>
    <lineage>
        <taxon>Bacteria</taxon>
        <taxon>Pseudomonadati</taxon>
        <taxon>Pseudomonadota</taxon>
        <taxon>Gammaproteobacteria</taxon>
        <taxon>Oceanospirillales</taxon>
        <taxon>Oceanospirillaceae</taxon>
        <taxon>Marinospirillum</taxon>
    </lineage>
</organism>
<feature type="domain" description="Helix-hairpin-helix DNA-binding motif class 1" evidence="2">
    <location>
        <begin position="87"/>
        <end position="106"/>
    </location>
</feature>
<dbReference type="SMART" id="SM00278">
    <property type="entry name" value="HhH1"/>
    <property type="match status" value="2"/>
</dbReference>
<dbReference type="RefSeq" id="WP_084662188.1">
    <property type="nucleotide sequence ID" value="NZ_FPJW01000008.1"/>
</dbReference>
<dbReference type="InterPro" id="IPR010994">
    <property type="entry name" value="RuvA_2-like"/>
</dbReference>
<protein>
    <submittedName>
        <fullName evidence="3">Helix-hairpin-helix motif-containing protein</fullName>
    </submittedName>
</protein>
<dbReference type="EMBL" id="FPJW01000008">
    <property type="protein sequence ID" value="SFX62031.1"/>
    <property type="molecule type" value="Genomic_DNA"/>
</dbReference>
<dbReference type="GO" id="GO:0006281">
    <property type="term" value="P:DNA repair"/>
    <property type="evidence" value="ECO:0007669"/>
    <property type="project" value="InterPro"/>
</dbReference>
<dbReference type="STRING" id="1122209.SAMN02745752_02278"/>
<evidence type="ECO:0000256" key="1">
    <source>
        <dbReference type="SAM" id="SignalP"/>
    </source>
</evidence>
<dbReference type="PANTHER" id="PTHR21180:SF32">
    <property type="entry name" value="ENDONUCLEASE_EXONUCLEASE_PHOSPHATASE FAMILY DOMAIN-CONTAINING PROTEIN 1"/>
    <property type="match status" value="1"/>
</dbReference>
<name>A0A1K1YJR4_9GAMM</name>
<gene>
    <name evidence="3" type="ORF">SAMN02745752_02278</name>
</gene>
<sequence length="109" mass="11656">MQGIRFNKLSILLCTLLLTFIATSQLHANGLRDAAQNRISIAQQSAERINVNTASAEQLAALPGIGPSRAEAIIALRNEKGSFTNTNELQQIRGIGAATAARLEPLISF</sequence>
<keyword evidence="4" id="KW-1185">Reference proteome</keyword>
<reference evidence="3 4" key="1">
    <citation type="submission" date="2016-11" db="EMBL/GenBank/DDBJ databases">
        <authorList>
            <person name="Jaros S."/>
            <person name="Januszkiewicz K."/>
            <person name="Wedrychowicz H."/>
        </authorList>
    </citation>
    <scope>NUCLEOTIDE SEQUENCE [LARGE SCALE GENOMIC DNA]</scope>
    <source>
        <strain evidence="3 4">DSM 21637</strain>
    </source>
</reference>
<evidence type="ECO:0000259" key="2">
    <source>
        <dbReference type="SMART" id="SM00278"/>
    </source>
</evidence>
<dbReference type="OrthoDB" id="7510573at2"/>
<feature type="signal peptide" evidence="1">
    <location>
        <begin position="1"/>
        <end position="28"/>
    </location>
</feature>
<dbReference type="InterPro" id="IPR003583">
    <property type="entry name" value="Hlx-hairpin-Hlx_DNA-bd_motif"/>
</dbReference>
<keyword evidence="1" id="KW-0732">Signal</keyword>
<dbReference type="Gene3D" id="1.10.150.320">
    <property type="entry name" value="Photosystem II 12 kDa extrinsic protein"/>
    <property type="match status" value="1"/>
</dbReference>
<dbReference type="AlphaFoldDB" id="A0A1K1YJR4"/>
<dbReference type="Pfam" id="PF12836">
    <property type="entry name" value="HHH_3"/>
    <property type="match status" value="1"/>
</dbReference>
<dbReference type="Proteomes" id="UP000182350">
    <property type="component" value="Unassembled WGS sequence"/>
</dbReference>